<dbReference type="SUPFAM" id="SSF52540">
    <property type="entry name" value="P-loop containing nucleoside triphosphate hydrolases"/>
    <property type="match status" value="1"/>
</dbReference>
<evidence type="ECO:0000256" key="2">
    <source>
        <dbReference type="ARBA" id="ARBA00022679"/>
    </source>
</evidence>
<feature type="compositionally biased region" description="Low complexity" evidence="4">
    <location>
        <begin position="1"/>
        <end position="26"/>
    </location>
</feature>
<comment type="caution">
    <text evidence="6">The sequence shown here is derived from an EMBL/GenBank/DDBJ whole genome shotgun (WGS) entry which is preliminary data.</text>
</comment>
<organism evidence="6 7">
    <name type="scientific">Penstemon smallii</name>
    <dbReference type="NCBI Taxonomy" id="265156"/>
    <lineage>
        <taxon>Eukaryota</taxon>
        <taxon>Viridiplantae</taxon>
        <taxon>Streptophyta</taxon>
        <taxon>Embryophyta</taxon>
        <taxon>Tracheophyta</taxon>
        <taxon>Spermatophyta</taxon>
        <taxon>Magnoliopsida</taxon>
        <taxon>eudicotyledons</taxon>
        <taxon>Gunneridae</taxon>
        <taxon>Pentapetalae</taxon>
        <taxon>asterids</taxon>
        <taxon>lamiids</taxon>
        <taxon>Lamiales</taxon>
        <taxon>Plantaginaceae</taxon>
        <taxon>Cheloneae</taxon>
        <taxon>Penstemon</taxon>
    </lineage>
</organism>
<name>A0ABD3TUR7_9LAMI</name>
<comment type="similarity">
    <text evidence="1 3">Belongs to the sulfotransferase 1 family.</text>
</comment>
<keyword evidence="7" id="KW-1185">Reference proteome</keyword>
<accession>A0ABD3TUR7</accession>
<evidence type="ECO:0000259" key="5">
    <source>
        <dbReference type="Pfam" id="PF00685"/>
    </source>
</evidence>
<dbReference type="InterPro" id="IPR027417">
    <property type="entry name" value="P-loop_NTPase"/>
</dbReference>
<evidence type="ECO:0000256" key="3">
    <source>
        <dbReference type="RuleBase" id="RU361155"/>
    </source>
</evidence>
<evidence type="ECO:0000256" key="1">
    <source>
        <dbReference type="ARBA" id="ARBA00005771"/>
    </source>
</evidence>
<dbReference type="Proteomes" id="UP001634393">
    <property type="component" value="Unassembled WGS sequence"/>
</dbReference>
<proteinExistence type="inferred from homology"/>
<sequence>MSSPDSPDSPNTNNNNNNNNSSSSGSKLRELISTLPKEERWSSSSDLYQYQGFWYPLIMLDRILSLQQHHFQPLPASDLIMIAALCFAISTRTSNQTSPLITNLPHALIPILEFTHPKSPTTTTTTTTSPRFLSTHLPLASLPESILSSGCKFIYICRDPKDTFVSLWHYERQITNLSPNEESMNLVREFDRFCQGKVALGPYLDHVLGFYKASTDNPDKFLFLKYEEVKGDTVYYVKKLADFMDMSFTDEEEAEGLPQKIAKLCSFEDMSNLEVNKNGKTHLIGPYEVDNSAYFRKGQIGDWKNYLTPEMVDRIDRLEEEKLKGSGFKFSPSN</sequence>
<dbReference type="AlphaFoldDB" id="A0ABD3TUR7"/>
<feature type="domain" description="Sulfotransferase" evidence="5">
    <location>
        <begin position="86"/>
        <end position="327"/>
    </location>
</feature>
<dbReference type="PANTHER" id="PTHR11783">
    <property type="entry name" value="SULFOTRANSFERASE SULT"/>
    <property type="match status" value="1"/>
</dbReference>
<dbReference type="GO" id="GO:0016740">
    <property type="term" value="F:transferase activity"/>
    <property type="evidence" value="ECO:0007669"/>
    <property type="project" value="UniProtKB-KW"/>
</dbReference>
<dbReference type="Pfam" id="PF00685">
    <property type="entry name" value="Sulfotransfer_1"/>
    <property type="match status" value="1"/>
</dbReference>
<feature type="region of interest" description="Disordered" evidence="4">
    <location>
        <begin position="1"/>
        <end position="27"/>
    </location>
</feature>
<evidence type="ECO:0000313" key="6">
    <source>
        <dbReference type="EMBL" id="KAL3840914.1"/>
    </source>
</evidence>
<gene>
    <name evidence="6" type="ORF">ACJIZ3_025505</name>
</gene>
<dbReference type="EC" id="2.8.2.-" evidence="3"/>
<protein>
    <recommendedName>
        <fullName evidence="3">Sulfotransferase</fullName>
        <ecNumber evidence="3">2.8.2.-</ecNumber>
    </recommendedName>
</protein>
<evidence type="ECO:0000256" key="4">
    <source>
        <dbReference type="SAM" id="MobiDB-lite"/>
    </source>
</evidence>
<evidence type="ECO:0000313" key="7">
    <source>
        <dbReference type="Proteomes" id="UP001634393"/>
    </source>
</evidence>
<dbReference type="InterPro" id="IPR000863">
    <property type="entry name" value="Sulfotransferase_dom"/>
</dbReference>
<keyword evidence="2 3" id="KW-0808">Transferase</keyword>
<reference evidence="6 7" key="1">
    <citation type="submission" date="2024-12" db="EMBL/GenBank/DDBJ databases">
        <title>The unique morphological basis and parallel evolutionary history of personate flowers in Penstemon.</title>
        <authorList>
            <person name="Depatie T.H."/>
            <person name="Wessinger C.A."/>
        </authorList>
    </citation>
    <scope>NUCLEOTIDE SEQUENCE [LARGE SCALE GENOMIC DNA]</scope>
    <source>
        <strain evidence="6">WTNN_2</strain>
        <tissue evidence="6">Leaf</tissue>
    </source>
</reference>
<dbReference type="Gene3D" id="3.40.50.300">
    <property type="entry name" value="P-loop containing nucleotide triphosphate hydrolases"/>
    <property type="match status" value="1"/>
</dbReference>
<dbReference type="EMBL" id="JBJXBP010000003">
    <property type="protein sequence ID" value="KAL3840914.1"/>
    <property type="molecule type" value="Genomic_DNA"/>
</dbReference>